<accession>A0A4U8W7I8</accession>
<proteinExistence type="predicted"/>
<dbReference type="Proteomes" id="UP000290013">
    <property type="component" value="Chromosome"/>
</dbReference>
<dbReference type="RefSeq" id="WP_130913078.1">
    <property type="nucleotide sequence ID" value="NZ_LR215974.1"/>
</dbReference>
<dbReference type="AlphaFoldDB" id="A0A4U8W7I8"/>
<evidence type="ECO:0000313" key="1">
    <source>
        <dbReference type="EMBL" id="VFB02177.1"/>
    </source>
</evidence>
<dbReference type="KEGG" id="ctai:NCTC12078_00151"/>
<organism evidence="1 2">
    <name type="scientific">Chryseobacterium taihuense</name>
    <dbReference type="NCBI Taxonomy" id="1141221"/>
    <lineage>
        <taxon>Bacteria</taxon>
        <taxon>Pseudomonadati</taxon>
        <taxon>Bacteroidota</taxon>
        <taxon>Flavobacteriia</taxon>
        <taxon>Flavobacteriales</taxon>
        <taxon>Weeksellaceae</taxon>
        <taxon>Chryseobacterium group</taxon>
        <taxon>Chryseobacterium</taxon>
    </lineage>
</organism>
<gene>
    <name evidence="1" type="ORF">NCTC12078_00151</name>
</gene>
<sequence length="202" mass="24025">MKNLIAFILSFSCVIVFSQRNIDLKLTEAEKYTNEIIENNSEKILHYYKLNNGILKKINPNNDYEDDDSEIMMSYKIIKRNNKIIYISKSDSFWGMGDWNSSQDFYFDEKGVLLGAVKKEDWFLENKCARQIKYRGIYRNYGKLKLNRVDKFYNENDKEINLDSPSCKKSKNEALENAEATDKINFRDLENFMKAEKIKYYK</sequence>
<evidence type="ECO:0000313" key="2">
    <source>
        <dbReference type="Proteomes" id="UP000290013"/>
    </source>
</evidence>
<dbReference type="EMBL" id="LR215974">
    <property type="protein sequence ID" value="VFB02177.1"/>
    <property type="molecule type" value="Genomic_DNA"/>
</dbReference>
<protein>
    <submittedName>
        <fullName evidence="1">Uncharacterized protein</fullName>
    </submittedName>
</protein>
<name>A0A4U8W7I8_9FLAO</name>
<reference evidence="1 2" key="1">
    <citation type="submission" date="2019-02" db="EMBL/GenBank/DDBJ databases">
        <authorList>
            <consortium name="Pathogen Informatics"/>
        </authorList>
    </citation>
    <scope>NUCLEOTIDE SEQUENCE [LARGE SCALE GENOMIC DNA]</scope>
    <source>
        <strain evidence="1 2">3012STDY6944375</strain>
    </source>
</reference>